<dbReference type="PROSITE" id="PS01186">
    <property type="entry name" value="EGF_2"/>
    <property type="match status" value="3"/>
</dbReference>
<dbReference type="Gene3D" id="2.60.120.200">
    <property type="match status" value="1"/>
</dbReference>
<evidence type="ECO:0000256" key="3">
    <source>
        <dbReference type="ARBA" id="ARBA00022737"/>
    </source>
</evidence>
<keyword evidence="9" id="KW-1185">Reference proteome</keyword>
<evidence type="ECO:0000313" key="8">
    <source>
        <dbReference type="EMBL" id="RMX44304.1"/>
    </source>
</evidence>
<dbReference type="GO" id="GO:0005509">
    <property type="term" value="F:calcium ion binding"/>
    <property type="evidence" value="ECO:0007669"/>
    <property type="project" value="InterPro"/>
</dbReference>
<dbReference type="InterPro" id="IPR018097">
    <property type="entry name" value="EGF_Ca-bd_CS"/>
</dbReference>
<dbReference type="Pfam" id="PF12947">
    <property type="entry name" value="EGF_3"/>
    <property type="match status" value="4"/>
</dbReference>
<dbReference type="PROSITE" id="PS00010">
    <property type="entry name" value="ASX_HYDROXYL"/>
    <property type="match status" value="4"/>
</dbReference>
<dbReference type="OrthoDB" id="5989954at2759"/>
<dbReference type="InterPro" id="IPR024731">
    <property type="entry name" value="NELL2-like_EGF"/>
</dbReference>
<dbReference type="InterPro" id="IPR003609">
    <property type="entry name" value="Pan_app"/>
</dbReference>
<evidence type="ECO:0000259" key="6">
    <source>
        <dbReference type="PROSITE" id="PS50026"/>
    </source>
</evidence>
<feature type="domain" description="EGF-like" evidence="6">
    <location>
        <begin position="280"/>
        <end position="320"/>
    </location>
</feature>
<dbReference type="STRING" id="46731.A0A3M6TST7"/>
<feature type="domain" description="Apple" evidence="7">
    <location>
        <begin position="14"/>
        <end position="93"/>
    </location>
</feature>
<dbReference type="SUPFAM" id="SSF57184">
    <property type="entry name" value="Growth factor receptor domain"/>
    <property type="match status" value="1"/>
</dbReference>
<dbReference type="PROSITE" id="PS50026">
    <property type="entry name" value="EGF_3"/>
    <property type="match status" value="4"/>
</dbReference>
<dbReference type="PROSITE" id="PS50948">
    <property type="entry name" value="PAN"/>
    <property type="match status" value="1"/>
</dbReference>
<comment type="caution">
    <text evidence="8">The sequence shown here is derived from an EMBL/GenBank/DDBJ whole genome shotgun (WGS) entry which is preliminary data.</text>
</comment>
<dbReference type="PANTHER" id="PTHR24050">
    <property type="entry name" value="PA14 DOMAIN-CONTAINING PROTEIN"/>
    <property type="match status" value="1"/>
</dbReference>
<protein>
    <submittedName>
        <fullName evidence="8">Uncharacterized protein</fullName>
    </submittedName>
</protein>
<dbReference type="PROSITE" id="PS01187">
    <property type="entry name" value="EGF_CA"/>
    <property type="match status" value="1"/>
</dbReference>
<evidence type="ECO:0000256" key="5">
    <source>
        <dbReference type="PROSITE-ProRule" id="PRU00076"/>
    </source>
</evidence>
<evidence type="ECO:0000259" key="7">
    <source>
        <dbReference type="PROSITE" id="PS50948"/>
    </source>
</evidence>
<dbReference type="SMART" id="SM00181">
    <property type="entry name" value="EGF"/>
    <property type="match status" value="5"/>
</dbReference>
<keyword evidence="4" id="KW-1015">Disulfide bond</keyword>
<keyword evidence="1 5" id="KW-0245">EGF-like domain</keyword>
<dbReference type="PANTHER" id="PTHR24050:SF28">
    <property type="entry name" value="UROMODULIN-LIKE"/>
    <property type="match status" value="1"/>
</dbReference>
<evidence type="ECO:0000256" key="1">
    <source>
        <dbReference type="ARBA" id="ARBA00022536"/>
    </source>
</evidence>
<feature type="domain" description="EGF-like" evidence="6">
    <location>
        <begin position="321"/>
        <end position="361"/>
    </location>
</feature>
<dbReference type="InterPro" id="IPR000742">
    <property type="entry name" value="EGF"/>
</dbReference>
<comment type="caution">
    <text evidence="5">Lacks conserved residue(s) required for the propagation of feature annotation.</text>
</comment>
<dbReference type="SMART" id="SM00179">
    <property type="entry name" value="EGF_CA"/>
    <property type="match status" value="4"/>
</dbReference>
<dbReference type="InterPro" id="IPR001881">
    <property type="entry name" value="EGF-like_Ca-bd_dom"/>
</dbReference>
<evidence type="ECO:0000256" key="2">
    <source>
        <dbReference type="ARBA" id="ARBA00022729"/>
    </source>
</evidence>
<organism evidence="8 9">
    <name type="scientific">Pocillopora damicornis</name>
    <name type="common">Cauliflower coral</name>
    <name type="synonym">Millepora damicornis</name>
    <dbReference type="NCBI Taxonomy" id="46731"/>
    <lineage>
        <taxon>Eukaryota</taxon>
        <taxon>Metazoa</taxon>
        <taxon>Cnidaria</taxon>
        <taxon>Anthozoa</taxon>
        <taxon>Hexacorallia</taxon>
        <taxon>Scleractinia</taxon>
        <taxon>Astrocoeniina</taxon>
        <taxon>Pocilloporidae</taxon>
        <taxon>Pocillopora</taxon>
    </lineage>
</organism>
<gene>
    <name evidence="8" type="ORF">pdam_00021525</name>
</gene>
<dbReference type="InterPro" id="IPR052235">
    <property type="entry name" value="Nephronectin_domain"/>
</dbReference>
<dbReference type="InterPro" id="IPR009030">
    <property type="entry name" value="Growth_fac_rcpt_cys_sf"/>
</dbReference>
<feature type="domain" description="EGF-like" evidence="6">
    <location>
        <begin position="239"/>
        <end position="279"/>
    </location>
</feature>
<dbReference type="Proteomes" id="UP000275408">
    <property type="component" value="Unassembled WGS sequence"/>
</dbReference>
<dbReference type="Pfam" id="PF13385">
    <property type="entry name" value="Laminin_G_3"/>
    <property type="match status" value="1"/>
</dbReference>
<reference evidence="8 9" key="1">
    <citation type="journal article" date="2018" name="Sci. Rep.">
        <title>Comparative analysis of the Pocillopora damicornis genome highlights role of immune system in coral evolution.</title>
        <authorList>
            <person name="Cunning R."/>
            <person name="Bay R.A."/>
            <person name="Gillette P."/>
            <person name="Baker A.C."/>
            <person name="Traylor-Knowles N."/>
        </authorList>
    </citation>
    <scope>NUCLEOTIDE SEQUENCE [LARGE SCALE GENOMIC DNA]</scope>
    <source>
        <strain evidence="8">RSMAS</strain>
        <tissue evidence="8">Whole animal</tissue>
    </source>
</reference>
<evidence type="ECO:0000313" key="9">
    <source>
        <dbReference type="Proteomes" id="UP000275408"/>
    </source>
</evidence>
<keyword evidence="2" id="KW-0732">Signal</keyword>
<proteinExistence type="predicted"/>
<name>A0A3M6TST7_POCDA</name>
<dbReference type="AlphaFoldDB" id="A0A3M6TST7"/>
<evidence type="ECO:0000256" key="4">
    <source>
        <dbReference type="ARBA" id="ARBA00023157"/>
    </source>
</evidence>
<dbReference type="FunFam" id="2.10.25.10:FF:000038">
    <property type="entry name" value="Fibrillin 2"/>
    <property type="match status" value="3"/>
</dbReference>
<feature type="domain" description="EGF-like" evidence="6">
    <location>
        <begin position="198"/>
        <end position="238"/>
    </location>
</feature>
<keyword evidence="3" id="KW-0677">Repeat</keyword>
<dbReference type="InterPro" id="IPR000152">
    <property type="entry name" value="EGF-type_Asp/Asn_hydroxyl_site"/>
</dbReference>
<accession>A0A3M6TST7</accession>
<dbReference type="SUPFAM" id="SSF57196">
    <property type="entry name" value="EGF/Laminin"/>
    <property type="match status" value="1"/>
</dbReference>
<dbReference type="Gene3D" id="2.10.25.10">
    <property type="entry name" value="Laminin"/>
    <property type="match status" value="4"/>
</dbReference>
<dbReference type="InterPro" id="IPR013320">
    <property type="entry name" value="ConA-like_dom_sf"/>
</dbReference>
<dbReference type="EMBL" id="RCHS01003024">
    <property type="protein sequence ID" value="RMX44304.1"/>
    <property type="molecule type" value="Genomic_DNA"/>
</dbReference>
<dbReference type="SUPFAM" id="SSF49899">
    <property type="entry name" value="Concanavalin A-like lectins/glucanases"/>
    <property type="match status" value="1"/>
</dbReference>
<dbReference type="CDD" id="cd00054">
    <property type="entry name" value="EGF_CA"/>
    <property type="match status" value="4"/>
</dbReference>
<sequence>MAKQSMDKIIENSCRILKFTEPMADNALRNHVIQLVQVNDKDQCELLCYLEQTCLSFNFGSGNCELSNSDHYQHPADLVSRIGFSYHPTAILCSGLLCPPASSCLPNHQGNLRCVCPADWPNATNCERERILGCIVLITPTSIMSDKQQNKFQTFPSRKMGINCYAKASGENRFSLFKNEEVKRAFVNFLFLILSNIDADECSLGTHDCSADAYCNNTVGSFKCTCRTGFTGDGRKCRNVDECSLGKHNCSADAFCNDNLGSFTCTCALGFLGDGRTCQNVDECTLGTHNCSTDAICIDTVGSFNCTCRTGFTGDGRTCQTTNECVAENNSCHEDAVCTDTEDGYNCTCSQDMIGNGSLCLGFPFYWTLNGSDPFISLYNGATYKSINGTTALYLDGRSYAETPALPIQTTSFSILCWMKVLNLPAHVINIYSDWSSPHQFRFGMIQDSLCANLRRDFPKSSNIVYFCRGHIHLNKWMHVAFTWSREGLIGRLYIDGLEEGKERVSGSTTNLDLNPTGHSVFDIGLKRDSLSQHTFHGFLRNLMVFDVAITGLEVKKIFTDGYTAA</sequence>